<dbReference type="GeneID" id="104781809"/>
<dbReference type="InterPro" id="IPR055411">
    <property type="entry name" value="LRR_FXL15/At3g58940/PEG3-like"/>
</dbReference>
<dbReference type="InterPro" id="IPR001810">
    <property type="entry name" value="F-box_dom"/>
</dbReference>
<accession>A0ABM1RN34</accession>
<organism evidence="2 3">
    <name type="scientific">Camelina sativa</name>
    <name type="common">False flax</name>
    <name type="synonym">Myagrum sativum</name>
    <dbReference type="NCBI Taxonomy" id="90675"/>
    <lineage>
        <taxon>Eukaryota</taxon>
        <taxon>Viridiplantae</taxon>
        <taxon>Streptophyta</taxon>
        <taxon>Embryophyta</taxon>
        <taxon>Tracheophyta</taxon>
        <taxon>Spermatophyta</taxon>
        <taxon>Magnoliopsida</taxon>
        <taxon>eudicotyledons</taxon>
        <taxon>Gunneridae</taxon>
        <taxon>Pentapetalae</taxon>
        <taxon>rosids</taxon>
        <taxon>malvids</taxon>
        <taxon>Brassicales</taxon>
        <taxon>Brassicaceae</taxon>
        <taxon>Camelineae</taxon>
        <taxon>Camelina</taxon>
    </lineage>
</organism>
<reference evidence="3" key="2">
    <citation type="submission" date="2025-08" db="UniProtKB">
        <authorList>
            <consortium name="RefSeq"/>
        </authorList>
    </citation>
    <scope>IDENTIFICATION</scope>
    <source>
        <tissue evidence="3">Leaf</tissue>
    </source>
</reference>
<keyword evidence="2" id="KW-1185">Reference proteome</keyword>
<dbReference type="PANTHER" id="PTHR31293:SF12">
    <property type="entry name" value="RNI-LIKE SUPERFAMILY PROTEIN"/>
    <property type="match status" value="1"/>
</dbReference>
<dbReference type="SUPFAM" id="SSF52047">
    <property type="entry name" value="RNI-like"/>
    <property type="match status" value="1"/>
</dbReference>
<reference evidence="2" key="1">
    <citation type="journal article" date="2014" name="Nat. Commun.">
        <title>The emerging biofuel crop Camelina sativa retains a highly undifferentiated hexaploid genome structure.</title>
        <authorList>
            <person name="Kagale S."/>
            <person name="Koh C."/>
            <person name="Nixon J."/>
            <person name="Bollina V."/>
            <person name="Clarke W.E."/>
            <person name="Tuteja R."/>
            <person name="Spillane C."/>
            <person name="Robinson S.J."/>
            <person name="Links M.G."/>
            <person name="Clarke C."/>
            <person name="Higgins E.E."/>
            <person name="Huebert T."/>
            <person name="Sharpe A.G."/>
            <person name="Parkin I.A."/>
        </authorList>
    </citation>
    <scope>NUCLEOTIDE SEQUENCE [LARGE SCALE GENOMIC DNA]</scope>
    <source>
        <strain evidence="2">cv. DH55</strain>
    </source>
</reference>
<dbReference type="PROSITE" id="PS50181">
    <property type="entry name" value="FBOX"/>
    <property type="match status" value="1"/>
</dbReference>
<dbReference type="Gene3D" id="3.80.10.10">
    <property type="entry name" value="Ribonuclease Inhibitor"/>
    <property type="match status" value="1"/>
</dbReference>
<evidence type="ECO:0000313" key="2">
    <source>
        <dbReference type="Proteomes" id="UP000694864"/>
    </source>
</evidence>
<dbReference type="Pfam" id="PF24758">
    <property type="entry name" value="LRR_At5g56370"/>
    <property type="match status" value="1"/>
</dbReference>
<dbReference type="InterPro" id="IPR006566">
    <property type="entry name" value="FBD"/>
</dbReference>
<evidence type="ECO:0000259" key="1">
    <source>
        <dbReference type="PROSITE" id="PS50181"/>
    </source>
</evidence>
<dbReference type="RefSeq" id="XP_019100422.1">
    <property type="nucleotide sequence ID" value="XM_019244877.1"/>
</dbReference>
<sequence length="440" mass="50532">MDRISDLPDEIIRLIVSFLAAKDAASLLVTSRRFRDIYTIIPDLVFDDTSKLQGTFTDFVSEALARLETTTRIRRFSLKSQRRLLDQDRINHWLRDVLNHRGVMDTEICIYGGYGYTLPLEIFTCKTVKKLELGRQIFISVLPQNALLPALETLIFESVLFCNLGDCAFQAFLSACPVLKELIIDGMCWETWEWSGTVSSQSLQRLTIRRDMSEGFNGLYVPHYISFDTPSLAYLDYCDFVPDGYTTVNFESLVEAKLNLHLMVNDGDILSSNATNLIQGIRNVKILQLSSPNTCETFNVFRDAIPVFEKLRHLTMTHDNAISMRFCWRFLPFLLNKAPNLKTLVIEDGLHYVKEPDYVCECLSGYSCLLTCPVEVLEITLWYGGRTGELQQVKHFLGKLSRLELLKVYTWSESENLRIQTDIQMFPRASPNCRIQLSYI</sequence>
<dbReference type="InterPro" id="IPR036047">
    <property type="entry name" value="F-box-like_dom_sf"/>
</dbReference>
<name>A0ABM1RN34_CAMSA</name>
<dbReference type="PANTHER" id="PTHR31293">
    <property type="entry name" value="RNI-LIKE SUPERFAMILY PROTEIN"/>
    <property type="match status" value="1"/>
</dbReference>
<dbReference type="InterPro" id="IPR055294">
    <property type="entry name" value="FBL60-like"/>
</dbReference>
<proteinExistence type="predicted"/>
<dbReference type="Pfam" id="PF00646">
    <property type="entry name" value="F-box"/>
    <property type="match status" value="1"/>
</dbReference>
<dbReference type="InterPro" id="IPR032675">
    <property type="entry name" value="LRR_dom_sf"/>
</dbReference>
<feature type="domain" description="F-box" evidence="1">
    <location>
        <begin position="1"/>
        <end position="49"/>
    </location>
</feature>
<dbReference type="SMART" id="SM00579">
    <property type="entry name" value="FBD"/>
    <property type="match status" value="1"/>
</dbReference>
<dbReference type="Proteomes" id="UP000694864">
    <property type="component" value="Chromosome 4"/>
</dbReference>
<evidence type="ECO:0000313" key="3">
    <source>
        <dbReference type="RefSeq" id="XP_019100422.1"/>
    </source>
</evidence>
<protein>
    <submittedName>
        <fullName evidence="3">F-box/LRR-repeat protein At3g58980-like</fullName>
    </submittedName>
</protein>
<gene>
    <name evidence="3" type="primary">LOC104781809</name>
</gene>
<dbReference type="SUPFAM" id="SSF81383">
    <property type="entry name" value="F-box domain"/>
    <property type="match status" value="1"/>
</dbReference>